<accession>A0ABT7ZRH5</accession>
<comment type="caution">
    <text evidence="1">The sequence shown here is derived from an EMBL/GenBank/DDBJ whole genome shotgun (WGS) entry which is preliminary data.</text>
</comment>
<evidence type="ECO:0000313" key="2">
    <source>
        <dbReference type="Proteomes" id="UP001231197"/>
    </source>
</evidence>
<gene>
    <name evidence="1" type="ORF">QMA06_02680</name>
</gene>
<protein>
    <submittedName>
        <fullName evidence="1">Uncharacterized protein</fullName>
    </submittedName>
</protein>
<dbReference type="Proteomes" id="UP001231197">
    <property type="component" value="Unassembled WGS sequence"/>
</dbReference>
<reference evidence="1 2" key="1">
    <citation type="journal article" date="2023" name="Int. J. Syst. Evol. Microbiol.">
        <title>Winogradskyella bathintestinalis sp. nov., isolated from the intestine of the deep-sea loosejaw dragonfish, Malacosteus niger.</title>
        <authorList>
            <person name="Uniacke-Lowe S."/>
            <person name="Johnson C.N."/>
            <person name="Stanton C."/>
            <person name="Hill C."/>
            <person name="Ross P."/>
        </authorList>
    </citation>
    <scope>NUCLEOTIDE SEQUENCE [LARGE SCALE GENOMIC DNA]</scope>
    <source>
        <strain evidence="1 2">APC 3343</strain>
    </source>
</reference>
<dbReference type="EMBL" id="JASDDK010000001">
    <property type="protein sequence ID" value="MDN3491610.1"/>
    <property type="molecule type" value="Genomic_DNA"/>
</dbReference>
<dbReference type="RefSeq" id="WP_290205308.1">
    <property type="nucleotide sequence ID" value="NZ_JASDDK010000001.1"/>
</dbReference>
<proteinExistence type="predicted"/>
<sequence length="198" mass="23107">MLLNGNYSSLATNQENYNYYSFYKNGLFDYHSGASLGDDKYGNGHYFIKKDSLILQYDLTDLKDNSYHKFKNYINTSDSIILKINIYNLDKKRLAHVSVLGSSKERYGVESNGEGIAYLKFKKEKGSRKIEISDLCCGNYSFKINSEFNYEVDVFLRKKFNKPTAIKNEVEKYKIIEHTDTYIELKKNNQTIKLIKQL</sequence>
<name>A0ABT7ZRH5_9FLAO</name>
<organism evidence="1 2">
    <name type="scientific">Winogradskyella bathintestinalis</name>
    <dbReference type="NCBI Taxonomy" id="3035208"/>
    <lineage>
        <taxon>Bacteria</taxon>
        <taxon>Pseudomonadati</taxon>
        <taxon>Bacteroidota</taxon>
        <taxon>Flavobacteriia</taxon>
        <taxon>Flavobacteriales</taxon>
        <taxon>Flavobacteriaceae</taxon>
        <taxon>Winogradskyella</taxon>
    </lineage>
</organism>
<evidence type="ECO:0000313" key="1">
    <source>
        <dbReference type="EMBL" id="MDN3491610.1"/>
    </source>
</evidence>
<keyword evidence="2" id="KW-1185">Reference proteome</keyword>